<dbReference type="InterPro" id="IPR058226">
    <property type="entry name" value="AZOBR_p60025-like"/>
</dbReference>
<keyword evidence="1" id="KW-0472">Membrane</keyword>
<evidence type="ECO:0000256" key="1">
    <source>
        <dbReference type="SAM" id="Phobius"/>
    </source>
</evidence>
<feature type="transmembrane region" description="Helical" evidence="1">
    <location>
        <begin position="200"/>
        <end position="223"/>
    </location>
</feature>
<feature type="transmembrane region" description="Helical" evidence="1">
    <location>
        <begin position="15"/>
        <end position="36"/>
    </location>
</feature>
<feature type="transmembrane region" description="Helical" evidence="1">
    <location>
        <begin position="315"/>
        <end position="340"/>
    </location>
</feature>
<reference evidence="2 3" key="1">
    <citation type="submission" date="2021-08" db="EMBL/GenBank/DDBJ databases">
        <title>Draft genome sequence of Spirulina subsalsa with high tolerance to salinity and hype-accumulation of phycocyanin.</title>
        <authorList>
            <person name="Pei H."/>
            <person name="Jiang L."/>
        </authorList>
    </citation>
    <scope>NUCLEOTIDE SEQUENCE [LARGE SCALE GENOMIC DNA]</scope>
    <source>
        <strain evidence="2 3">FACHB-351</strain>
    </source>
</reference>
<name>A0ABT3L2Z6_9CYAN</name>
<keyword evidence="1" id="KW-1133">Transmembrane helix</keyword>
<comment type="caution">
    <text evidence="2">The sequence shown here is derived from an EMBL/GenBank/DDBJ whole genome shotgun (WGS) entry which is preliminary data.</text>
</comment>
<evidence type="ECO:0008006" key="4">
    <source>
        <dbReference type="Google" id="ProtNLM"/>
    </source>
</evidence>
<feature type="transmembrane region" description="Helical" evidence="1">
    <location>
        <begin position="360"/>
        <end position="380"/>
    </location>
</feature>
<evidence type="ECO:0000313" key="3">
    <source>
        <dbReference type="Proteomes" id="UP001526426"/>
    </source>
</evidence>
<accession>A0ABT3L2Z6</accession>
<feature type="transmembrane region" description="Helical" evidence="1">
    <location>
        <begin position="229"/>
        <end position="246"/>
    </location>
</feature>
<sequence>MFNIVQFPLLRKSPILSNGIIATLVVIIVLLFNLWFKFDGNITGFFRIGSEFPLSPYLNPETTFIYPNEVGHDGQQFLTIALDPTLQNLDSINALDAPHYRYRRILYPLLGYVFGLGQSRLIPWAMVILNGILIVLLVLLISVTLQAYNYSPHYGLWVLSIPSVWMAFVLSTADLLSGFLLVLSIYFYRKSSPILTSISIAYLCLTRENLLIIWLAFVLCSIWERRWRQLVHLGWSWLPIALWSFVISRRSDFPESSVLEQVFTYPLGGVLNKISLLFSQEIVAKTLFEWYNFILLIVVLSATFWFCFRQIKFNKIVLICTAILTGLFLISSAKILGYYLDYLRVYMPAYFLLLLTLEAHQIKTGILGAVSLSSIAFLVLHN</sequence>
<evidence type="ECO:0000313" key="2">
    <source>
        <dbReference type="EMBL" id="MCW6035881.1"/>
    </source>
</evidence>
<keyword evidence="1" id="KW-0812">Transmembrane</keyword>
<keyword evidence="3" id="KW-1185">Reference proteome</keyword>
<dbReference type="Proteomes" id="UP001526426">
    <property type="component" value="Unassembled WGS sequence"/>
</dbReference>
<feature type="transmembrane region" description="Helical" evidence="1">
    <location>
        <begin position="165"/>
        <end position="188"/>
    </location>
</feature>
<dbReference type="NCBIfam" id="NF046093">
    <property type="entry name" value="AZOBR_p60025_fam"/>
    <property type="match status" value="1"/>
</dbReference>
<organism evidence="2 3">
    <name type="scientific">Spirulina subsalsa FACHB-351</name>
    <dbReference type="NCBI Taxonomy" id="234711"/>
    <lineage>
        <taxon>Bacteria</taxon>
        <taxon>Bacillati</taxon>
        <taxon>Cyanobacteriota</taxon>
        <taxon>Cyanophyceae</taxon>
        <taxon>Spirulinales</taxon>
        <taxon>Spirulinaceae</taxon>
        <taxon>Spirulina</taxon>
    </lineage>
</organism>
<gene>
    <name evidence="2" type="ORF">K4A83_06285</name>
</gene>
<protein>
    <recommendedName>
        <fullName evidence="4">Glycosyltransferase RgtA/B/C/D-like domain-containing protein</fullName>
    </recommendedName>
</protein>
<feature type="transmembrane region" description="Helical" evidence="1">
    <location>
        <begin position="290"/>
        <end position="308"/>
    </location>
</feature>
<feature type="transmembrane region" description="Helical" evidence="1">
    <location>
        <begin position="121"/>
        <end position="145"/>
    </location>
</feature>
<proteinExistence type="predicted"/>
<dbReference type="EMBL" id="JAIHOM010000022">
    <property type="protein sequence ID" value="MCW6035881.1"/>
    <property type="molecule type" value="Genomic_DNA"/>
</dbReference>